<dbReference type="Pfam" id="PF12412">
    <property type="entry name" value="DUF3667"/>
    <property type="match status" value="1"/>
</dbReference>
<evidence type="ECO:0000313" key="3">
    <source>
        <dbReference type="Proteomes" id="UP001236507"/>
    </source>
</evidence>
<sequence>MRKRKVRRKTHLCPNCETVLERNENYCHDCGQENHNLNAPMKDLIMEFIGGITFFETKFIETVKIIFTHPGKLPLAFNSGKRVKYMHPVRMYFAVSAIFFFIMSSDLLKDESSTELRSKNTIDSLRKAENRDYNSGRNFARQLKKDLSNNLESEPDTVSKSNLDEFRKGMKDAQKEYNARKDGSKFYLGLFKKLIIPKDSITYYFQLNDKALDSVLTTKGISTFFPVRKTIKNSIVKEYHRYLEEKYGLKSEINGRTMLFNNYLPTIMFILLPFAAYILWFFERRTKWRYYFQHLVFTLYTHSAIFVFWAICELLNDLHKYFFNQDFYDQSGYIGLFVIVLSLVYFMISIKNVYQQSWVKTIVKFILLTMSYSFLFFLIILIGIFSGLVTT</sequence>
<protein>
    <submittedName>
        <fullName evidence="2">DUF3667 domain-containing protein</fullName>
    </submittedName>
</protein>
<organism evidence="2 3">
    <name type="scientific">Flectobacillus roseus</name>
    <dbReference type="NCBI Taxonomy" id="502259"/>
    <lineage>
        <taxon>Bacteria</taxon>
        <taxon>Pseudomonadati</taxon>
        <taxon>Bacteroidota</taxon>
        <taxon>Cytophagia</taxon>
        <taxon>Cytophagales</taxon>
        <taxon>Flectobacillaceae</taxon>
        <taxon>Flectobacillus</taxon>
    </lineage>
</organism>
<accession>A0ABT6Y8S3</accession>
<keyword evidence="1" id="KW-1133">Transmembrane helix</keyword>
<dbReference type="RefSeq" id="WP_283344818.1">
    <property type="nucleotide sequence ID" value="NZ_JASHIF010000009.1"/>
</dbReference>
<feature type="transmembrane region" description="Helical" evidence="1">
    <location>
        <begin position="294"/>
        <end position="311"/>
    </location>
</feature>
<evidence type="ECO:0000256" key="1">
    <source>
        <dbReference type="SAM" id="Phobius"/>
    </source>
</evidence>
<name>A0ABT6Y8S3_9BACT</name>
<gene>
    <name evidence="2" type="ORF">QM524_12270</name>
</gene>
<evidence type="ECO:0000313" key="2">
    <source>
        <dbReference type="EMBL" id="MDI9859987.1"/>
    </source>
</evidence>
<comment type="caution">
    <text evidence="2">The sequence shown here is derived from an EMBL/GenBank/DDBJ whole genome shotgun (WGS) entry which is preliminary data.</text>
</comment>
<keyword evidence="1" id="KW-0812">Transmembrane</keyword>
<dbReference type="EMBL" id="JASHIF010000009">
    <property type="protein sequence ID" value="MDI9859987.1"/>
    <property type="molecule type" value="Genomic_DNA"/>
</dbReference>
<proteinExistence type="predicted"/>
<keyword evidence="3" id="KW-1185">Reference proteome</keyword>
<feature type="transmembrane region" description="Helical" evidence="1">
    <location>
        <begin position="263"/>
        <end position="282"/>
    </location>
</feature>
<dbReference type="Proteomes" id="UP001236507">
    <property type="component" value="Unassembled WGS sequence"/>
</dbReference>
<feature type="transmembrane region" description="Helical" evidence="1">
    <location>
        <begin position="91"/>
        <end position="108"/>
    </location>
</feature>
<dbReference type="InterPro" id="IPR022134">
    <property type="entry name" value="DUF3667"/>
</dbReference>
<feature type="transmembrane region" description="Helical" evidence="1">
    <location>
        <begin position="362"/>
        <end position="389"/>
    </location>
</feature>
<feature type="transmembrane region" description="Helical" evidence="1">
    <location>
        <begin position="331"/>
        <end position="350"/>
    </location>
</feature>
<reference evidence="2 3" key="1">
    <citation type="submission" date="2023-05" db="EMBL/GenBank/DDBJ databases">
        <title>Novel species of genus Flectobacillus isolated from stream in China.</title>
        <authorList>
            <person name="Lu H."/>
        </authorList>
    </citation>
    <scope>NUCLEOTIDE SEQUENCE [LARGE SCALE GENOMIC DNA]</scope>
    <source>
        <strain evidence="2 3">KCTC 42575</strain>
    </source>
</reference>
<keyword evidence="1" id="KW-0472">Membrane</keyword>